<dbReference type="AlphaFoldDB" id="A0A7H2QLY1"/>
<gene>
    <name evidence="1" type="ORF">IC796_01185</name>
</gene>
<evidence type="ECO:0000313" key="1">
    <source>
        <dbReference type="EMBL" id="QNX05624.1"/>
    </source>
</evidence>
<protein>
    <submittedName>
        <fullName evidence="1">Uncharacterized protein</fullName>
    </submittedName>
</protein>
<evidence type="ECO:0000313" key="2">
    <source>
        <dbReference type="Proteomes" id="UP000516862"/>
    </source>
</evidence>
<reference evidence="1 2" key="2">
    <citation type="submission" date="2020-09" db="EMBL/GenBank/DDBJ databases">
        <authorList>
            <person name="Chen F.-J."/>
            <person name="Lee Y.-T."/>
        </authorList>
    </citation>
    <scope>NUCLEOTIDE SEQUENCE [LARGE SCALE GENOMIC DNA]</scope>
    <source>
        <strain evidence="1 2">AS73</strain>
    </source>
</reference>
<dbReference type="RefSeq" id="WP_151682828.1">
    <property type="nucleotide sequence ID" value="NZ_BKEE01000001.1"/>
</dbReference>
<accession>A0A7H2QLY1</accession>
<dbReference type="Proteomes" id="UP000516862">
    <property type="component" value="Chromosome"/>
</dbReference>
<sequence>MFINALSSFLEKLASKEELDEWYLSTFIDENVYSLLPAEAFEFSSHVIKLLKDEAQSDCAYELLTILLALQHQSDTTQVPEILKNSPNFFDEIIKKNPEKYILNLAHELAQIYLIKIKLVKSCS</sequence>
<dbReference type="EMBL" id="CP061561">
    <property type="protein sequence ID" value="QNX05624.1"/>
    <property type="molecule type" value="Genomic_DNA"/>
</dbReference>
<organism evidence="1 2">
    <name type="scientific">Acinetobacter seifertii</name>
    <dbReference type="NCBI Taxonomy" id="1530123"/>
    <lineage>
        <taxon>Bacteria</taxon>
        <taxon>Pseudomonadati</taxon>
        <taxon>Pseudomonadota</taxon>
        <taxon>Gammaproteobacteria</taxon>
        <taxon>Moraxellales</taxon>
        <taxon>Moraxellaceae</taxon>
        <taxon>Acinetobacter</taxon>
        <taxon>Acinetobacter calcoaceticus/baumannii complex</taxon>
    </lineage>
</organism>
<name>A0A7H2QLY1_9GAMM</name>
<reference evidence="2" key="1">
    <citation type="submission" date="2020-09" db="EMBL/GenBank/DDBJ databases">
        <title>Clinical and molecular characterization of Acinetobacter seifertii in Taiwan.</title>
        <authorList>
            <person name="Li L.-H."/>
            <person name="Yang Y.-S."/>
            <person name="Sun J.-R."/>
            <person name="Huang T.-W."/>
            <person name="Huang W.-C."/>
            <person name="Wang Y.-C."/>
            <person name="Kuo T.-H."/>
            <person name="Kuo S.-C."/>
            <person name="Chen T.-L."/>
        </authorList>
    </citation>
    <scope>NUCLEOTIDE SEQUENCE [LARGE SCALE GENOMIC DNA]</scope>
    <source>
        <strain evidence="2">AS73</strain>
    </source>
</reference>
<proteinExistence type="predicted"/>